<organism evidence="5 6">
    <name type="scientific">Gordonia phage Bantam</name>
    <dbReference type="NCBI Taxonomy" id="1887641"/>
    <lineage>
        <taxon>Viruses</taxon>
        <taxon>Duplodnaviria</taxon>
        <taxon>Heunggongvirae</taxon>
        <taxon>Uroviricota</taxon>
        <taxon>Caudoviricetes</taxon>
        <taxon>Bantamvirus</taxon>
        <taxon>Bantamvirus bantam</taxon>
    </lineage>
</organism>
<feature type="region of interest" description="Disordered" evidence="2">
    <location>
        <begin position="2922"/>
        <end position="2944"/>
    </location>
</feature>
<keyword evidence="3" id="KW-1133">Transmembrane helix</keyword>
<dbReference type="KEGG" id="vg:29080291"/>
<feature type="compositionally biased region" description="Polar residues" evidence="2">
    <location>
        <begin position="2721"/>
        <end position="2745"/>
    </location>
</feature>
<feature type="compositionally biased region" description="Low complexity" evidence="2">
    <location>
        <begin position="2678"/>
        <end position="2704"/>
    </location>
</feature>
<feature type="region of interest" description="Disordered" evidence="2">
    <location>
        <begin position="740"/>
        <end position="807"/>
    </location>
</feature>
<feature type="compositionally biased region" description="Basic residues" evidence="2">
    <location>
        <begin position="2931"/>
        <end position="2944"/>
    </location>
</feature>
<feature type="region of interest" description="Disordered" evidence="2">
    <location>
        <begin position="1882"/>
        <end position="1908"/>
    </location>
</feature>
<dbReference type="GeneID" id="29080291"/>
<name>A0A1B3AY93_9CAUD</name>
<feature type="region of interest" description="Disordered" evidence="2">
    <location>
        <begin position="2674"/>
        <end position="2762"/>
    </location>
</feature>
<reference evidence="6" key="1">
    <citation type="submission" date="2016-07" db="EMBL/GenBank/DDBJ databases">
        <authorList>
            <person name="Florea S."/>
            <person name="Webb J.S."/>
            <person name="Jaromczyk J."/>
            <person name="Schardl C.L."/>
        </authorList>
    </citation>
    <scope>NUCLEOTIDE SEQUENCE [LARGE SCALE GENOMIC DNA]</scope>
</reference>
<feature type="region of interest" description="Disordered" evidence="2">
    <location>
        <begin position="881"/>
        <end position="938"/>
    </location>
</feature>
<dbReference type="EMBL" id="KX557272">
    <property type="protein sequence ID" value="AOE43718.1"/>
    <property type="molecule type" value="Genomic_DNA"/>
</dbReference>
<evidence type="ECO:0000259" key="4">
    <source>
        <dbReference type="Pfam" id="PF01464"/>
    </source>
</evidence>
<feature type="compositionally biased region" description="Polar residues" evidence="2">
    <location>
        <begin position="903"/>
        <end position="917"/>
    </location>
</feature>
<evidence type="ECO:0000313" key="6">
    <source>
        <dbReference type="Proteomes" id="UP000202170"/>
    </source>
</evidence>
<evidence type="ECO:0000256" key="1">
    <source>
        <dbReference type="SAM" id="Coils"/>
    </source>
</evidence>
<keyword evidence="3" id="KW-0472">Membrane</keyword>
<dbReference type="Proteomes" id="UP000202170">
    <property type="component" value="Segment"/>
</dbReference>
<keyword evidence="1" id="KW-0175">Coiled coil</keyword>
<proteinExistence type="predicted"/>
<dbReference type="RefSeq" id="YP_009287497.1">
    <property type="nucleotide sequence ID" value="NC_031074.1"/>
</dbReference>
<accession>A0A1B3AY93</accession>
<keyword evidence="3" id="KW-0812">Transmembrane</keyword>
<dbReference type="Pfam" id="PF01464">
    <property type="entry name" value="SLT"/>
    <property type="match status" value="1"/>
</dbReference>
<feature type="compositionally biased region" description="Low complexity" evidence="2">
    <location>
        <begin position="758"/>
        <end position="775"/>
    </location>
</feature>
<dbReference type="InterPro" id="IPR023346">
    <property type="entry name" value="Lysozyme-like_dom_sf"/>
</dbReference>
<keyword evidence="6" id="KW-1185">Reference proteome</keyword>
<dbReference type="Gene3D" id="1.10.530.10">
    <property type="match status" value="1"/>
</dbReference>
<evidence type="ECO:0000256" key="2">
    <source>
        <dbReference type="SAM" id="MobiDB-lite"/>
    </source>
</evidence>
<sequence length="2944" mass="314294">MALSRYQAGTAWIRVTPDFTDFGNKLERQIQDNFNKTAARVKVDEKSVDQARAQLRDLGREQVSPEVKPRISKAHVAKAEKLLDGLSDRHRQAIIDAEINSIKAEQELRTLTGRRQVEIKAELNTDSFTREFDKARREISKKLSTAQNLSPVGEKMLRDTMSRALKMDAFRADFLPAKADWEDANRRASQLAKIIKNGGTPNEAAAKAQSKLTDGYLKSAKALEAAEKSLNRERGRAAEQSAELARLEERHAAAVDKLTNAEDRKKATAKAAAWASRDLTAAETEREKILRRIDTLETRRRNWEAKPQRTENQQLTRREALTGIHQSLREARQQLAQNDERISLGIDIDALATQEAAEALRDFAAAEDEVTRSKALRRRMNSQVRDSERAVRSETEKTERKRQKFAAAKTATEAAYAAEANRRRAEVKAAQEELGDAEKAATASTHIYNRLVGKRIGLVNQLTSAMAGLRRVELSMPEQSDDRARAGAALNANATRTKLTMDGAERDTALTTIKTRLPDKIANSQIDKDVVALQAAMKAAASYDRLQGQLEKRSYSVAVAERTEAAAQERVNAMREQGTIGTERGVKALDDLAAATQRVTHLRRQEKVASEAADIGRRDYNAAARNLEDRANLNPIRRSIDQIDSLAGRAIAKVNDRLIFAGRLLSAVTSLGMASIVAIGGLGAINMAPLVGSLTQMVGVLGLVPALAAAAATAIGAIAVGASGLGNAFKAAGKLAEAQAKPAPDNSKAVRNAQRGLAQAQKAQARTATQGARQIADAEESVQRAQKESRDAQRDLTRARKDARQEIDDMNRSLAGLGLSEEDAALSVEEARKNLRETLADPDADSTDRKRANLSYRQAIDNLKNVRHENARTRQEIAEANRKGVEGSDEVVSAQERAADAQASVTKSQENLAQTQLDAAEASADAAERVAEAQESLAEAASGGATAVDNAAAEFEAAMAKLSPNGRGMVSVILDLRDAWDLLRKRVQDNLFQGTADDIDLLATRGLPVLQRGLSDTADQLNRGQRHILTYLSSSQGLSNLSSIFDNTAGSAGSFSIALSNGVQALITMSEVGTQFMPWFGRSLEDTTRKWRTMADLAQADGSMEAYFARSIARTRQFGSILASTGGIIRATFEATSVMGLNSLTHLDVKLRQLREDMNEPIRQEGIRDFFQGVRGALDQLSDIGGAIGTIIVNDILPAVQMVNAVMSPIIGFIAGMSQGLSEHLPLIRTALQLYLGFRLIKGTFGLIGAGLGKLGVQVSAQTGAVGALSRGWTTATATMNGYIARAGAATGATAAASRLAGAIGGWTTPIANATQNMTRLQTAAGKLRTSMSNMLAFVGGPAGLAIGALVAGLISWYTASQEVEQANKRLEETSMKAYKAVERLDKAITAGRGDSTPEVVTAATEQAEALLEQWQILDESAPGMFSKIGGLVSEAATLGKSDIFNKQLKLQLDAEDIRPMMGALKDLKINAEDIGSALSGTDENWAAFEDRLMAAGAGGIQLRDKLFAAREEIQYQRQAVADLEPGYLDLQDALGVLADTASSTTDKFDALSQAFKSLLPGQEDREALKAFGEVLKDLDSQISSVTDNGGFGNQLLLDNGDLDTSKSNAIILDNAIEAGRDAIGRMQLEGRDTTDAWAQWTAKIETLGAAVGITGSDLDELLTKLYATPDRVESVVAIQGVDKAGQDLVALRAQFADLKPGERMTKEVKLLGGEETIAALRDMNAEVEPLTNGNTRITIDKETFDQDLDATVAKIQAFSLIRAQATVDLDTESLQLNAQQSANIINILDRYKADPVARLLIDELQTKQGVALTKLQELEQEETVPVVDANIDPLTTKIEEAKRQMAELASPFGYINRLYGKNPDGSDPTAEQIKERAAEIEKEEKANQIPAGTPGVLTPGDFEKKPGNYHGGRIPGFYGGGRMPLTGPGTETRDGIYAVGPDGIPRARVNGGEWVINPEMSAKYHHLLALVNADQLAGFAAGGQLPGGASATGGLPSLQLGAIGNPLAPLTAGVSALGAMFTSALDGQALPAWAQFATQLQTGAATLINPALTAVSGQVTQIGQQFPAVSGTARAAWSAMAAGILEDKTSSVDPAFDGITGGLSTVQAAFGASVNNIRTQWDGIRSATGDPVRFTIDSVFNGGLVGMWNSVAELIGAKPMAPYVAKFATGGVLPGYTPGRDVHRFTSPSGGELHLSGGEAIMRPEWTRAVGGPAAVERMNRDARRGVAAVNAQAAGHYAEGGVVSMGYGLPPGTNISYGSGGFPEWVYRLGKAHGVQASTYAGHQESDRGEAGYAPNPQGLNRGIDWSGPVPNMHRFAEYLLGVAARTPTLEQIIWQNPMTGQKIGWAGRSPDVSGSYFASDYAGHQDHVHTRHSGPMIPGLPGGSIMGLVAGQAMDMASMIREMLTPKAEEVRKNIGAKKFPGAVGQLPGQVFETAFKSMTTKAAELAEAATAYTGPAIAAGGDVERWRPMVIAALRRNGFEPNRRNQDLMLAQIKSESGGNPSAVQTVVDVNTGGNEAVGLLQIAKGTWPGVRDPSLPDDRTDPWANLNAALRYYRGKYGEDLGKMWGKGHGYDRGGIFEDGTFGFNTSGKPEAVFTNRQFTMLDELVEALLNPKMFARLTGQTPVSATGSTPAPRVTEVDPETLALGETATSDALHPEVLELYKKYGLTPPGAPADNQDDATAAQAPTAPPADTSTTNPSLPTDGATPQDTNPPLPTDGSTPPSTTNPQLPTDSNYSYTPTQPDPDAPEDPLDSYNGPFADILKKSRIIGQAAQGLASPDAMARLGDIDHDYKRAKAIKQRLTVASKYRADSQALADTLRAEGKEKEAAAIEAGITAREREIAGGDPQKLAELASLADGDAPSEQLRVQAEDQFKAYLAENALGITDSVFAAGAGVVGNSGAGDIIIHGGIRTNSWNEAQRKIERTQKRKSRQSARAGFR</sequence>
<dbReference type="SUPFAM" id="SSF53955">
    <property type="entry name" value="Lysozyme-like"/>
    <property type="match status" value="1"/>
</dbReference>
<feature type="coiled-coil region" evidence="1">
    <location>
        <begin position="220"/>
        <end position="306"/>
    </location>
</feature>
<feature type="domain" description="Transglycosylase SLT" evidence="4">
    <location>
        <begin position="2489"/>
        <end position="2576"/>
    </location>
</feature>
<feature type="compositionally biased region" description="Basic and acidic residues" evidence="2">
    <location>
        <begin position="781"/>
        <end position="807"/>
    </location>
</feature>
<dbReference type="InterPro" id="IPR008258">
    <property type="entry name" value="Transglycosylase_SLT_dom_1"/>
</dbReference>
<evidence type="ECO:0000256" key="3">
    <source>
        <dbReference type="SAM" id="Phobius"/>
    </source>
</evidence>
<gene>
    <name evidence="5" type="primary">28</name>
    <name evidence="5" type="ORF">SEA_BANTAM_28</name>
</gene>
<evidence type="ECO:0000313" key="5">
    <source>
        <dbReference type="EMBL" id="AOE43718.1"/>
    </source>
</evidence>
<protein>
    <submittedName>
        <fullName evidence="5">Tape measure protein</fullName>
    </submittedName>
</protein>
<feature type="transmembrane region" description="Helical" evidence="3">
    <location>
        <begin position="697"/>
        <end position="720"/>
    </location>
</feature>
<feature type="transmembrane region" description="Helical" evidence="3">
    <location>
        <begin position="664"/>
        <end position="685"/>
    </location>
</feature>